<reference evidence="1 2" key="1">
    <citation type="journal article" date="2018" name="Nat. Ecol. Evol.">
        <title>Genomic signatures of mitonuclear coevolution across populations of Tigriopus californicus.</title>
        <authorList>
            <person name="Barreto F.S."/>
            <person name="Watson E.T."/>
            <person name="Lima T.G."/>
            <person name="Willett C.S."/>
            <person name="Edmands S."/>
            <person name="Li W."/>
            <person name="Burton R.S."/>
        </authorList>
    </citation>
    <scope>NUCLEOTIDE SEQUENCE [LARGE SCALE GENOMIC DNA]</scope>
    <source>
        <strain evidence="1 2">San Diego</strain>
    </source>
</reference>
<comment type="caution">
    <text evidence="1">The sequence shown here is derived from an EMBL/GenBank/DDBJ whole genome shotgun (WGS) entry which is preliminary data.</text>
</comment>
<dbReference type="STRING" id="6832.A0A553NZC9"/>
<dbReference type="PANTHER" id="PTHR47331:SF1">
    <property type="entry name" value="GAG-LIKE PROTEIN"/>
    <property type="match status" value="1"/>
</dbReference>
<gene>
    <name evidence="1" type="ORF">TCAL_05920</name>
</gene>
<feature type="non-terminal residue" evidence="1">
    <location>
        <position position="1"/>
    </location>
</feature>
<dbReference type="AlphaFoldDB" id="A0A553NZC9"/>
<protein>
    <submittedName>
        <fullName evidence="1">Uncharacterized protein</fullName>
    </submittedName>
</protein>
<dbReference type="Proteomes" id="UP000318571">
    <property type="component" value="Chromosome 9"/>
</dbReference>
<sequence>EVLRALEARTSGAALSVVEAFRDSGEDDVKATVSGIWTALSSRFGRTSMIMASITNRKITRDIRRTSQNRKASSSANLAVAAQSQKRLANLAPNATFYACPIHVRSPHRLEECKTFGAMTIKKKEEAIRGARLCFRCLGDHMQSDCKEVMCCEMCSSFGHLTIMHRPNSNFELIQQRGSKVTLQSSTGSGPGGQSCGKTGLVEVWHKGNPKKIVRTYAILDEKSTSSCAHPKCFDSLAISGPLQNYRLTTFENHSSDVSGMIVSGIHVRGVGKHESFPLPPLPENSTENATNSCQVDVIELADQHGSNFKLISDAFFRAPDDEQMGTLQDDRRFLEFAKQSLTVNGAGFLSLKLLFRDQDPLLSNNREPVKCRSIDGTTYVDFDFSSMQSTLGVYWDLLRDEFMVQSNILDRPFTKRGILGVVNPPYNGIVFVSPEILGGRLLQRQIIPSRDSLPDDLKPLGWDNPLPKHFRRDWDKWKQSLNHLYLTKVPSPLRDKPLPCDSIRELKKIRNASPPNKLRNVDKYDRMKLRVMAQTMLIKDAQQVSYHHEITLMSQSTQLPPSHCLASLAPFLDENQIIRVGGSLGEVGAVHKYGVGCVWSLPNFRGEGNKSSSWDCQELVTDIYLPYVKSGSCGAPARPRYLNIQKRVSAFPCD</sequence>
<evidence type="ECO:0000313" key="2">
    <source>
        <dbReference type="Proteomes" id="UP000318571"/>
    </source>
</evidence>
<dbReference type="EMBL" id="VCGU01000009">
    <property type="protein sequence ID" value="TRY70799.1"/>
    <property type="molecule type" value="Genomic_DNA"/>
</dbReference>
<name>A0A553NZC9_TIGCA</name>
<accession>A0A553NZC9</accession>
<proteinExistence type="predicted"/>
<evidence type="ECO:0000313" key="1">
    <source>
        <dbReference type="EMBL" id="TRY70799.1"/>
    </source>
</evidence>
<organism evidence="1 2">
    <name type="scientific">Tigriopus californicus</name>
    <name type="common">Marine copepod</name>
    <dbReference type="NCBI Taxonomy" id="6832"/>
    <lineage>
        <taxon>Eukaryota</taxon>
        <taxon>Metazoa</taxon>
        <taxon>Ecdysozoa</taxon>
        <taxon>Arthropoda</taxon>
        <taxon>Crustacea</taxon>
        <taxon>Multicrustacea</taxon>
        <taxon>Hexanauplia</taxon>
        <taxon>Copepoda</taxon>
        <taxon>Harpacticoida</taxon>
        <taxon>Harpacticidae</taxon>
        <taxon>Tigriopus</taxon>
    </lineage>
</organism>
<dbReference type="PANTHER" id="PTHR47331">
    <property type="entry name" value="PHD-TYPE DOMAIN-CONTAINING PROTEIN"/>
    <property type="match status" value="1"/>
</dbReference>
<keyword evidence="2" id="KW-1185">Reference proteome</keyword>